<evidence type="ECO:0000256" key="2">
    <source>
        <dbReference type="SAM" id="Phobius"/>
    </source>
</evidence>
<proteinExistence type="predicted"/>
<feature type="compositionally biased region" description="Polar residues" evidence="1">
    <location>
        <begin position="258"/>
        <end position="269"/>
    </location>
</feature>
<keyword evidence="4" id="KW-1185">Reference proteome</keyword>
<feature type="region of interest" description="Disordered" evidence="1">
    <location>
        <begin position="448"/>
        <end position="471"/>
    </location>
</feature>
<dbReference type="AlphaFoldDB" id="A0A9D3Y7C4"/>
<keyword evidence="2" id="KW-1133">Transmembrane helix</keyword>
<feature type="region of interest" description="Disordered" evidence="1">
    <location>
        <begin position="862"/>
        <end position="881"/>
    </location>
</feature>
<evidence type="ECO:0000313" key="3">
    <source>
        <dbReference type="EMBL" id="KAH3693160.1"/>
    </source>
</evidence>
<comment type="caution">
    <text evidence="3">The sequence shown here is derived from an EMBL/GenBank/DDBJ whole genome shotgun (WGS) entry which is preliminary data.</text>
</comment>
<feature type="region of interest" description="Disordered" evidence="1">
    <location>
        <begin position="545"/>
        <end position="567"/>
    </location>
</feature>
<protein>
    <submittedName>
        <fullName evidence="3">Uncharacterized protein</fullName>
    </submittedName>
</protein>
<feature type="transmembrane region" description="Helical" evidence="2">
    <location>
        <begin position="12"/>
        <end position="35"/>
    </location>
</feature>
<keyword evidence="2" id="KW-0472">Membrane</keyword>
<accession>A0A9D3Y7C4</accession>
<evidence type="ECO:0000313" key="4">
    <source>
        <dbReference type="Proteomes" id="UP000828390"/>
    </source>
</evidence>
<organism evidence="3 4">
    <name type="scientific">Dreissena polymorpha</name>
    <name type="common">Zebra mussel</name>
    <name type="synonym">Mytilus polymorpha</name>
    <dbReference type="NCBI Taxonomy" id="45954"/>
    <lineage>
        <taxon>Eukaryota</taxon>
        <taxon>Metazoa</taxon>
        <taxon>Spiralia</taxon>
        <taxon>Lophotrochozoa</taxon>
        <taxon>Mollusca</taxon>
        <taxon>Bivalvia</taxon>
        <taxon>Autobranchia</taxon>
        <taxon>Heteroconchia</taxon>
        <taxon>Euheterodonta</taxon>
        <taxon>Imparidentia</taxon>
        <taxon>Neoheterodontei</taxon>
        <taxon>Myida</taxon>
        <taxon>Dreissenoidea</taxon>
        <taxon>Dreissenidae</taxon>
        <taxon>Dreissena</taxon>
    </lineage>
</organism>
<keyword evidence="2" id="KW-0812">Transmembrane</keyword>
<evidence type="ECO:0000256" key="1">
    <source>
        <dbReference type="SAM" id="MobiDB-lite"/>
    </source>
</evidence>
<feature type="compositionally biased region" description="Basic and acidic residues" evidence="1">
    <location>
        <begin position="270"/>
        <end position="287"/>
    </location>
</feature>
<gene>
    <name evidence="3" type="ORF">DPMN_192562</name>
</gene>
<dbReference type="Proteomes" id="UP000828390">
    <property type="component" value="Unassembled WGS sequence"/>
</dbReference>
<dbReference type="OrthoDB" id="6163067at2759"/>
<feature type="region of interest" description="Disordered" evidence="1">
    <location>
        <begin position="258"/>
        <end position="287"/>
    </location>
</feature>
<name>A0A9D3Y7C4_DREPO</name>
<reference evidence="3" key="2">
    <citation type="submission" date="2020-11" db="EMBL/GenBank/DDBJ databases">
        <authorList>
            <person name="McCartney M.A."/>
            <person name="Auch B."/>
            <person name="Kono T."/>
            <person name="Mallez S."/>
            <person name="Becker A."/>
            <person name="Gohl D.M."/>
            <person name="Silverstein K.A.T."/>
            <person name="Koren S."/>
            <person name="Bechman K.B."/>
            <person name="Herman A."/>
            <person name="Abrahante J.E."/>
            <person name="Garbe J."/>
        </authorList>
    </citation>
    <scope>NUCLEOTIDE SEQUENCE</scope>
    <source>
        <strain evidence="3">Duluth1</strain>
        <tissue evidence="3">Whole animal</tissue>
    </source>
</reference>
<sequence length="944" mass="100786">MKACSVNSMTVIVYIVSVFVILSVINSVDGFNMLVSLDKKQPMKKCISPCKIFPAMCKNNGVCKEQGIDCTWYCQCPENCEGFFCEHVVTEKQEPKQDDTEIADENKNSVDLQQKQDTSAFDKSKIAHALAGLLQNTPVDKKEEEKVNGGLEQSATVKENDTKTMIPICTPEELGNNTVSNTSNDVAKNIFDNDNKTSNQTHTQSSPKVKLFEIIEKALAVEPTDSSNKSEESVIANQTRVDIYADSVARIAINTSTSDKSSHLNVSNEVDSKNARRDYSSKPKIETTDSSVTTETYVSNFSQVTSTDYGNFIDPATIAIASPGSNADASVFTAQISPNASAYNSTNIIVRHNNNTLTTASVEIKSPITETENTHNPTTSNTMTTTISTTTTEATTKLPLATTTAVPLTTGSTLSTEPKQILSTAYGTTLSTETISFVSITDSSIAPSSSMSSTIVPATTPPTSTVSKTSIVTQSSSTTSVITSSPTTVVTTTSPTTSVITTAPTTIVTTSSPKTNLTTTSPTTTVTTTSPTITVTTTLPTTTVTTTSPTTTFTTSPTTTFTTSPTTTFTTSPTTSFTTLPTTTFTTSPTITVSSTQQTEAVKSTTSVSNKEPTIIISTSSQITASSTDKVSATTVTTTSNIKLHDLSIPNSDLSKSEHIVTAKSSTDVIIRAENSTSREISDTRMETVIPEKVRSSVLKAEGSGNPPSEFPQSEIQLTNVKAILHYLKIAKALLNVSDSGVELSAFESLLKNHIANVTYLNNATANSIGDTPASNNGFAVDLRVPATTNSPIHVAKEIQNTAVNASSLNESTPFDMDAITLEPDTPIMSDTSELRRTEGDSTLQSSVPQSYVADTNLANKNMSETNNKTEDTALTSTVPPSTTVKLKPLVSGTNFENIENANEYTNVDPISALLQQELSRKYIKLDQIKVDKSLFKTDLHGSL</sequence>
<reference evidence="3" key="1">
    <citation type="journal article" date="2019" name="bioRxiv">
        <title>The Genome of the Zebra Mussel, Dreissena polymorpha: A Resource for Invasive Species Research.</title>
        <authorList>
            <person name="McCartney M.A."/>
            <person name="Auch B."/>
            <person name="Kono T."/>
            <person name="Mallez S."/>
            <person name="Zhang Y."/>
            <person name="Obille A."/>
            <person name="Becker A."/>
            <person name="Abrahante J.E."/>
            <person name="Garbe J."/>
            <person name="Badalamenti J.P."/>
            <person name="Herman A."/>
            <person name="Mangelson H."/>
            <person name="Liachko I."/>
            <person name="Sullivan S."/>
            <person name="Sone E.D."/>
            <person name="Koren S."/>
            <person name="Silverstein K.A.T."/>
            <person name="Beckman K.B."/>
            <person name="Gohl D.M."/>
        </authorList>
    </citation>
    <scope>NUCLEOTIDE SEQUENCE</scope>
    <source>
        <strain evidence="3">Duluth1</strain>
        <tissue evidence="3">Whole animal</tissue>
    </source>
</reference>
<dbReference type="EMBL" id="JAIWYP010000017">
    <property type="protein sequence ID" value="KAH3693160.1"/>
    <property type="molecule type" value="Genomic_DNA"/>
</dbReference>